<keyword evidence="6" id="KW-0677">Repeat</keyword>
<evidence type="ECO:0000256" key="4">
    <source>
        <dbReference type="ARBA" id="ARBA00022574"/>
    </source>
</evidence>
<evidence type="ECO:0000256" key="6">
    <source>
        <dbReference type="ARBA" id="ARBA00022737"/>
    </source>
</evidence>
<name>A0A0N4UDS4_DRAME</name>
<feature type="repeat" description="WD" evidence="10">
    <location>
        <begin position="1005"/>
        <end position="1038"/>
    </location>
</feature>
<dbReference type="GO" id="GO:0005776">
    <property type="term" value="C:autophagosome"/>
    <property type="evidence" value="ECO:0007669"/>
    <property type="project" value="UniProtKB-SubCell"/>
</dbReference>
<dbReference type="GO" id="GO:0071561">
    <property type="term" value="C:nucleus-vacuole junction"/>
    <property type="evidence" value="ECO:0007669"/>
    <property type="project" value="TreeGrafter"/>
</dbReference>
<evidence type="ECO:0000256" key="3">
    <source>
        <dbReference type="ARBA" id="ARBA00022527"/>
    </source>
</evidence>
<comment type="subcellular location">
    <subcellularLocation>
        <location evidence="1">Cytoplasmic vesicle</location>
        <location evidence="1">Autophagosome</location>
    </subcellularLocation>
</comment>
<evidence type="ECO:0000256" key="10">
    <source>
        <dbReference type="PROSITE-ProRule" id="PRU00221"/>
    </source>
</evidence>
<dbReference type="GO" id="GO:0004674">
    <property type="term" value="F:protein serine/threonine kinase activity"/>
    <property type="evidence" value="ECO:0007669"/>
    <property type="project" value="UniProtKB-KW"/>
</dbReference>
<dbReference type="InterPro" id="IPR045162">
    <property type="entry name" value="Vps15-like"/>
</dbReference>
<dbReference type="PROSITE" id="PS50294">
    <property type="entry name" value="WD_REPEATS_REGION"/>
    <property type="match status" value="2"/>
</dbReference>
<dbReference type="GO" id="GO:0006623">
    <property type="term" value="P:protein targeting to vacuole"/>
    <property type="evidence" value="ECO:0007669"/>
    <property type="project" value="TreeGrafter"/>
</dbReference>
<dbReference type="InterPro" id="IPR001680">
    <property type="entry name" value="WD40_rpt"/>
</dbReference>
<dbReference type="Proteomes" id="UP000274756">
    <property type="component" value="Unassembled WGS sequence"/>
</dbReference>
<dbReference type="AlphaFoldDB" id="A0A0N4UDS4"/>
<dbReference type="InterPro" id="IPR000719">
    <property type="entry name" value="Prot_kinase_dom"/>
</dbReference>
<dbReference type="Gene3D" id="1.10.510.10">
    <property type="entry name" value="Transferase(Phosphotransferase) domain 1"/>
    <property type="match status" value="1"/>
</dbReference>
<evidence type="ECO:0000256" key="7">
    <source>
        <dbReference type="ARBA" id="ARBA00022741"/>
    </source>
</evidence>
<dbReference type="SMART" id="SM00220">
    <property type="entry name" value="S_TKc"/>
    <property type="match status" value="1"/>
</dbReference>
<dbReference type="Gene3D" id="1.25.10.10">
    <property type="entry name" value="Leucine-rich Repeat Variant"/>
    <property type="match status" value="1"/>
</dbReference>
<dbReference type="PROSITE" id="PS50011">
    <property type="entry name" value="PROTEIN_KINASE_DOM"/>
    <property type="match status" value="1"/>
</dbReference>
<dbReference type="OrthoDB" id="242910at2759"/>
<dbReference type="PANTHER" id="PTHR17583:SF0">
    <property type="entry name" value="PHOSPHOINOSITIDE 3-KINASE REGULATORY SUBUNIT 4"/>
    <property type="match status" value="1"/>
</dbReference>
<sequence length="1369" mass="156089">MGNITSAITPDQILPVETFINDLPNMRFVKSLGNTRFMKVAKADFLDGSVIPVVLKFFIPHEEDFLVGRYVDQVYLVRDLLYTAYNCCPFKNVFVTQRCVILSRQYYKETLYNRLSTRPFLLDIEKKWITFQLLKAVAQCEAADVCHGDLKSQNVVISSSNWAQITDFATFKPAFVASDDPSYFTFFFDTSRRRTCYLAPERFYPSHQIKLYTDAPRQFLDISKGLTHAMDIFSLGCVLVELNSTVEEYYPFSYGELVKYKEMNDQEADIFVQNILEKVPHALRRMIGLMLNRIPSKRLTATKLLQKFGPEIFPPLFENLLYDYIYAFRPKFSYSNDSVEESNQNLILMDSDDAIAKLARDMDMIMEMLCKANNGKSDEQLSCVALFITLVASNLRALKSVASKSRFATVADPSVIADRILPYLVIFLSFIFACDFSFVSCGFTVHMALNSLSYGDLFAVNYIQVNMFYDSSLQVRSEAIYKITAILSSLEKIPIRETRLFIDYLFPHLKIVSTDPSNLVQMALAENLGILSETSVRFLYQSSKNLTIDLLGNSTVGEAEEKADWENELARQELRALHEAVNEIFINLCGSDNCVKHCLVASKSFPMLCQFFNRQRSTDVLLSHMITFLNDKVDWRLRAAFFECCPITAKFVGRQSTFILRSLLQQGIHDFEEFVQLRAFWCICTLCKDQLLDKAAIYELLDDVVPFLSHPNEWLRLAVVNILVALDESLNVADVHCKLMPLIKSHLNENLIKLNNKFILIATLRPPISRAIWAFVVNESPLIPLLDYLAEKQMFIALEGGPNSIIATNRSINPSSYELELCLKRLEILGLNNEFEEKLVKFNNVLRKMHSFRVSMIDGRQICKHNSIDLNLLPDVMPRKFDLTSQSHTHEAQKYEEAVDWSNLFGEEPPEVMISDICVAGVSDSFFASKFQEYDMNTSSSWDLTVRSSSCRISLLKLFMYMRQCYLKKTLLHPKSNRLVHERVEMNTSIIARTQQVGTQFLGQIYAHKPVLRKIALNNRESHFVSAGSDGFVKVWSVGRILSKRTGMMIPEGTFSYGREINSVKFIGYDDRLAIATGDSRICIVDTKHLGLITTINFLETDHGAPIELIGANNLLFVRTFHGSIFCFDCRIPQTRKFGIKPSPIWHHKVKDAYGLITSFCTDPSNLYWMCMTSTNRNLILWDLRFGLEVNNWPHPCKKCRMMRCWPALNMGNTSGPCNEVWTSASCSGELSRWSLETGQRSHDRYTITSLVTCPSSGRIFVGDCFGALRSFNLRSAKECFYLSGPLRQTQDIISASASHQNDIRYNVTVVDTIDVIHENSSDCNVKSLFGRSNKMQPEISHTCAIEGLLRTGDLLISASRDGIINIWK</sequence>
<evidence type="ECO:0000313" key="15">
    <source>
        <dbReference type="WBParaSite" id="DME_0000549901-mRNA-1"/>
    </source>
</evidence>
<gene>
    <name evidence="12" type="ORF">DME_LOCUS605</name>
</gene>
<evidence type="ECO:0000256" key="1">
    <source>
        <dbReference type="ARBA" id="ARBA00004419"/>
    </source>
</evidence>
<keyword evidence="5" id="KW-0808">Transferase</keyword>
<dbReference type="InterPro" id="IPR055231">
    <property type="entry name" value="2AA_helical"/>
</dbReference>
<keyword evidence="7" id="KW-0547">Nucleotide-binding</keyword>
<keyword evidence="8" id="KW-0418">Kinase</keyword>
<keyword evidence="14" id="KW-1185">Reference proteome</keyword>
<dbReference type="Pfam" id="PF00069">
    <property type="entry name" value="Pkinase"/>
    <property type="match status" value="1"/>
</dbReference>
<keyword evidence="3" id="KW-0723">Serine/threonine-protein kinase</keyword>
<evidence type="ECO:0000259" key="11">
    <source>
        <dbReference type="PROSITE" id="PS50011"/>
    </source>
</evidence>
<dbReference type="SUPFAM" id="SSF50978">
    <property type="entry name" value="WD40 repeat-like"/>
    <property type="match status" value="1"/>
</dbReference>
<dbReference type="GO" id="GO:0005524">
    <property type="term" value="F:ATP binding"/>
    <property type="evidence" value="ECO:0007669"/>
    <property type="project" value="UniProtKB-KW"/>
</dbReference>
<keyword evidence="4 10" id="KW-0853">WD repeat</keyword>
<dbReference type="Pfam" id="PF22956">
    <property type="entry name" value="VPS15-like_hel"/>
    <property type="match status" value="1"/>
</dbReference>
<dbReference type="Gene3D" id="2.130.10.10">
    <property type="entry name" value="YVTN repeat-like/Quinoprotein amine dehydrogenase"/>
    <property type="match status" value="2"/>
</dbReference>
<dbReference type="GO" id="GO:0045324">
    <property type="term" value="P:late endosome to vacuole transport"/>
    <property type="evidence" value="ECO:0007669"/>
    <property type="project" value="InterPro"/>
</dbReference>
<evidence type="ECO:0000256" key="5">
    <source>
        <dbReference type="ARBA" id="ARBA00022679"/>
    </source>
</evidence>
<evidence type="ECO:0000313" key="14">
    <source>
        <dbReference type="Proteomes" id="UP000274756"/>
    </source>
</evidence>
<evidence type="ECO:0000256" key="2">
    <source>
        <dbReference type="ARBA" id="ARBA00012513"/>
    </source>
</evidence>
<dbReference type="GO" id="GO:0016236">
    <property type="term" value="P:macroautophagy"/>
    <property type="evidence" value="ECO:0007669"/>
    <property type="project" value="InterPro"/>
</dbReference>
<dbReference type="PROSITE" id="PS00108">
    <property type="entry name" value="PROTEIN_KINASE_ST"/>
    <property type="match status" value="1"/>
</dbReference>
<keyword evidence="9" id="KW-0067">ATP-binding</keyword>
<dbReference type="InterPro" id="IPR008271">
    <property type="entry name" value="Ser/Thr_kinase_AS"/>
</dbReference>
<dbReference type="PROSITE" id="PS50082">
    <property type="entry name" value="WD_REPEATS_2"/>
    <property type="match status" value="2"/>
</dbReference>
<reference evidence="15" key="1">
    <citation type="submission" date="2017-02" db="UniProtKB">
        <authorList>
            <consortium name="WormBaseParasite"/>
        </authorList>
    </citation>
    <scope>IDENTIFICATION</scope>
</reference>
<dbReference type="InterPro" id="IPR011989">
    <property type="entry name" value="ARM-like"/>
</dbReference>
<dbReference type="SUPFAM" id="SSF56112">
    <property type="entry name" value="Protein kinase-like (PK-like)"/>
    <property type="match status" value="1"/>
</dbReference>
<evidence type="ECO:0000313" key="13">
    <source>
        <dbReference type="Proteomes" id="UP000038040"/>
    </source>
</evidence>
<dbReference type="Proteomes" id="UP000038040">
    <property type="component" value="Unplaced"/>
</dbReference>
<dbReference type="GO" id="GO:0005770">
    <property type="term" value="C:late endosome"/>
    <property type="evidence" value="ECO:0007669"/>
    <property type="project" value="TreeGrafter"/>
</dbReference>
<dbReference type="InterPro" id="IPR016024">
    <property type="entry name" value="ARM-type_fold"/>
</dbReference>
<reference evidence="12 14" key="2">
    <citation type="submission" date="2018-11" db="EMBL/GenBank/DDBJ databases">
        <authorList>
            <consortium name="Pathogen Informatics"/>
        </authorList>
    </citation>
    <scope>NUCLEOTIDE SEQUENCE [LARGE SCALE GENOMIC DNA]</scope>
</reference>
<dbReference type="PANTHER" id="PTHR17583">
    <property type="entry name" value="PHOSPHOINOSITIDE 3-KINASE REGULATORY SUBUNIT 4"/>
    <property type="match status" value="1"/>
</dbReference>
<feature type="domain" description="Protein kinase" evidence="11">
    <location>
        <begin position="26"/>
        <end position="317"/>
    </location>
</feature>
<dbReference type="InterPro" id="IPR011009">
    <property type="entry name" value="Kinase-like_dom_sf"/>
</dbReference>
<evidence type="ECO:0000313" key="12">
    <source>
        <dbReference type="EMBL" id="VDN50632.1"/>
    </source>
</evidence>
<accession>A0A0N4UDS4</accession>
<feature type="repeat" description="WD" evidence="10">
    <location>
        <begin position="1353"/>
        <end position="1369"/>
    </location>
</feature>
<dbReference type="SUPFAM" id="SSF48371">
    <property type="entry name" value="ARM repeat"/>
    <property type="match status" value="1"/>
</dbReference>
<organism evidence="13 15">
    <name type="scientific">Dracunculus medinensis</name>
    <name type="common">Guinea worm</name>
    <dbReference type="NCBI Taxonomy" id="318479"/>
    <lineage>
        <taxon>Eukaryota</taxon>
        <taxon>Metazoa</taxon>
        <taxon>Ecdysozoa</taxon>
        <taxon>Nematoda</taxon>
        <taxon>Chromadorea</taxon>
        <taxon>Rhabditida</taxon>
        <taxon>Spirurina</taxon>
        <taxon>Dracunculoidea</taxon>
        <taxon>Dracunculidae</taxon>
        <taxon>Dracunculus</taxon>
    </lineage>
</organism>
<dbReference type="Pfam" id="PF00400">
    <property type="entry name" value="WD40"/>
    <property type="match status" value="1"/>
</dbReference>
<dbReference type="SMART" id="SM00320">
    <property type="entry name" value="WD40"/>
    <property type="match status" value="4"/>
</dbReference>
<dbReference type="GO" id="GO:0034272">
    <property type="term" value="C:phosphatidylinositol 3-kinase complex, class III, type II"/>
    <property type="evidence" value="ECO:0007669"/>
    <property type="project" value="TreeGrafter"/>
</dbReference>
<dbReference type="InterPro" id="IPR015943">
    <property type="entry name" value="WD40/YVTN_repeat-like_dom_sf"/>
</dbReference>
<protein>
    <recommendedName>
        <fullName evidence="2">non-specific serine/threonine protein kinase</fullName>
        <ecNumber evidence="2">2.7.11.1</ecNumber>
    </recommendedName>
</protein>
<dbReference type="InterPro" id="IPR036322">
    <property type="entry name" value="WD40_repeat_dom_sf"/>
</dbReference>
<dbReference type="EC" id="2.7.11.1" evidence="2"/>
<dbReference type="STRING" id="318479.A0A0N4UDS4"/>
<evidence type="ECO:0000256" key="9">
    <source>
        <dbReference type="ARBA" id="ARBA00022840"/>
    </source>
</evidence>
<proteinExistence type="predicted"/>
<evidence type="ECO:0000256" key="8">
    <source>
        <dbReference type="ARBA" id="ARBA00022777"/>
    </source>
</evidence>
<dbReference type="GO" id="GO:0034271">
    <property type="term" value="C:phosphatidylinositol 3-kinase complex, class III, type I"/>
    <property type="evidence" value="ECO:0007669"/>
    <property type="project" value="TreeGrafter"/>
</dbReference>
<dbReference type="WBParaSite" id="DME_0000549901-mRNA-1">
    <property type="protein sequence ID" value="DME_0000549901-mRNA-1"/>
    <property type="gene ID" value="DME_0000549901"/>
</dbReference>
<dbReference type="EMBL" id="UYYG01000005">
    <property type="protein sequence ID" value="VDN50632.1"/>
    <property type="molecule type" value="Genomic_DNA"/>
</dbReference>